<accession>A0A410H177</accession>
<dbReference type="KEGG" id="htr:EPV75_00735"/>
<reference evidence="1 2" key="1">
    <citation type="journal article" date="2018" name="Environ. Microbiol.">
        <title>Genomes of ubiquitous marine and hypersaline Hydrogenovibrio, Thiomicrorhabdus and Thiomicrospira spp. encode a diversity of mechanisms to sustain chemolithoautotrophy in heterogeneous environments.</title>
        <authorList>
            <person name="Scott K.M."/>
            <person name="Williams J."/>
            <person name="Porter C.M.B."/>
            <person name="Russel S."/>
            <person name="Harmer T.L."/>
            <person name="Paul J.H."/>
            <person name="Antonen K.M."/>
            <person name="Bridges M.K."/>
            <person name="Camper G.J."/>
            <person name="Campla C.K."/>
            <person name="Casella L.G."/>
            <person name="Chase E."/>
            <person name="Conrad J.W."/>
            <person name="Cruz M.C."/>
            <person name="Dunlap D.S."/>
            <person name="Duran L."/>
            <person name="Fahsbender E.M."/>
            <person name="Goldsmith D.B."/>
            <person name="Keeley R.F."/>
            <person name="Kondoff M.R."/>
            <person name="Kussy B.I."/>
            <person name="Lane M.K."/>
            <person name="Lawler S."/>
            <person name="Leigh B.A."/>
            <person name="Lewis C."/>
            <person name="Lostal L.M."/>
            <person name="Marking D."/>
            <person name="Mancera P.A."/>
            <person name="McClenthan E.C."/>
            <person name="McIntyre E.A."/>
            <person name="Mine J.A."/>
            <person name="Modi S."/>
            <person name="Moore B.D."/>
            <person name="Morgan W.A."/>
            <person name="Nelson K.M."/>
            <person name="Nguyen K.N."/>
            <person name="Ogburn N."/>
            <person name="Parrino D.G."/>
            <person name="Pedapudi A.D."/>
            <person name="Pelham R.P."/>
            <person name="Preece A.M."/>
            <person name="Rampersad E.A."/>
            <person name="Richardson J.C."/>
            <person name="Rodgers C.M."/>
            <person name="Schaffer B.L."/>
            <person name="Sheridan N.E."/>
            <person name="Solone M.R."/>
            <person name="Staley Z.R."/>
            <person name="Tabuchi M."/>
            <person name="Waide R.J."/>
            <person name="Wanjugi P.W."/>
            <person name="Young S."/>
            <person name="Clum A."/>
            <person name="Daum C."/>
            <person name="Huntemann M."/>
            <person name="Ivanova N."/>
            <person name="Kyrpides N."/>
            <person name="Mikhailova N."/>
            <person name="Palaniappan K."/>
            <person name="Pillay M."/>
            <person name="Reddy T.B.K."/>
            <person name="Shapiro N."/>
            <person name="Stamatis D."/>
            <person name="Varghese N."/>
            <person name="Woyke T."/>
            <person name="Boden R."/>
            <person name="Freyermuth S.K."/>
            <person name="Kerfeld C.A."/>
        </authorList>
    </citation>
    <scope>NUCLEOTIDE SEQUENCE [LARGE SCALE GENOMIC DNA]</scope>
    <source>
        <strain evidence="1 2">JR-2</strain>
    </source>
</reference>
<evidence type="ECO:0000313" key="2">
    <source>
        <dbReference type="Proteomes" id="UP000285478"/>
    </source>
</evidence>
<evidence type="ECO:0000313" key="1">
    <source>
        <dbReference type="EMBL" id="QAB14301.1"/>
    </source>
</evidence>
<sequence>MNNVNPALASATQALYTQSNGLTDVLAKEPKVTDKTTAETSSANNTTVTLSDQSKAQAVDYRDLVKSQTVNDMQSVEDAPIDANQATNNLSSASDLQLRANYMASQDEIPV</sequence>
<dbReference type="AlphaFoldDB" id="A0A410H177"/>
<dbReference type="Proteomes" id="UP000285478">
    <property type="component" value="Chromosome"/>
</dbReference>
<organism evidence="1 2">
    <name type="scientific">Hydrogenovibrio thermophilus</name>
    <dbReference type="NCBI Taxonomy" id="265883"/>
    <lineage>
        <taxon>Bacteria</taxon>
        <taxon>Pseudomonadati</taxon>
        <taxon>Pseudomonadota</taxon>
        <taxon>Gammaproteobacteria</taxon>
        <taxon>Thiotrichales</taxon>
        <taxon>Piscirickettsiaceae</taxon>
        <taxon>Hydrogenovibrio</taxon>
    </lineage>
</organism>
<dbReference type="RefSeq" id="WP_127118922.1">
    <property type="nucleotide sequence ID" value="NZ_CP035033.1"/>
</dbReference>
<dbReference type="EMBL" id="CP035033">
    <property type="protein sequence ID" value="QAB14301.1"/>
    <property type="molecule type" value="Genomic_DNA"/>
</dbReference>
<keyword evidence="2" id="KW-1185">Reference proteome</keyword>
<gene>
    <name evidence="1" type="ORF">EPV75_00735</name>
</gene>
<proteinExistence type="predicted"/>
<name>A0A410H177_9GAMM</name>
<protein>
    <submittedName>
        <fullName evidence="1">Uncharacterized protein</fullName>
    </submittedName>
</protein>